<name>A0A4D6L147_VIGUN</name>
<sequence length="59" mass="6901">MHLLQVRPRRELVISPDESDSPKRVWRRLAQTFFVKGRPGDQFILLSERTTRPGERGLA</sequence>
<gene>
    <name evidence="1" type="ORF">DEO72_LG2g2549</name>
</gene>
<dbReference type="EMBL" id="CP039346">
    <property type="protein sequence ID" value="QCD82214.1"/>
    <property type="molecule type" value="Genomic_DNA"/>
</dbReference>
<organism evidence="1 2">
    <name type="scientific">Vigna unguiculata</name>
    <name type="common">Cowpea</name>
    <dbReference type="NCBI Taxonomy" id="3917"/>
    <lineage>
        <taxon>Eukaryota</taxon>
        <taxon>Viridiplantae</taxon>
        <taxon>Streptophyta</taxon>
        <taxon>Embryophyta</taxon>
        <taxon>Tracheophyta</taxon>
        <taxon>Spermatophyta</taxon>
        <taxon>Magnoliopsida</taxon>
        <taxon>eudicotyledons</taxon>
        <taxon>Gunneridae</taxon>
        <taxon>Pentapetalae</taxon>
        <taxon>rosids</taxon>
        <taxon>fabids</taxon>
        <taxon>Fabales</taxon>
        <taxon>Fabaceae</taxon>
        <taxon>Papilionoideae</taxon>
        <taxon>50 kb inversion clade</taxon>
        <taxon>NPAAA clade</taxon>
        <taxon>indigoferoid/millettioid clade</taxon>
        <taxon>Phaseoleae</taxon>
        <taxon>Vigna</taxon>
    </lineage>
</organism>
<proteinExistence type="predicted"/>
<keyword evidence="2" id="KW-1185">Reference proteome</keyword>
<protein>
    <submittedName>
        <fullName evidence="1">Uncharacterized protein</fullName>
    </submittedName>
</protein>
<accession>A0A4D6L147</accession>
<dbReference type="AlphaFoldDB" id="A0A4D6L147"/>
<reference evidence="1 2" key="1">
    <citation type="submission" date="2019-04" db="EMBL/GenBank/DDBJ databases">
        <title>An improved genome assembly and genetic linkage map for asparagus bean, Vigna unguiculata ssp. sesquipedialis.</title>
        <authorList>
            <person name="Xia Q."/>
            <person name="Zhang R."/>
            <person name="Dong Y."/>
        </authorList>
    </citation>
    <scope>NUCLEOTIDE SEQUENCE [LARGE SCALE GENOMIC DNA]</scope>
    <source>
        <tissue evidence="1">Leaf</tissue>
    </source>
</reference>
<evidence type="ECO:0000313" key="1">
    <source>
        <dbReference type="EMBL" id="QCD82214.1"/>
    </source>
</evidence>
<dbReference type="Proteomes" id="UP000501690">
    <property type="component" value="Linkage Group LG2"/>
</dbReference>
<evidence type="ECO:0000313" key="2">
    <source>
        <dbReference type="Proteomes" id="UP000501690"/>
    </source>
</evidence>